<dbReference type="InParanoid" id="A0A165K7N4"/>
<keyword evidence="9" id="KW-1185">Reference proteome</keyword>
<accession>A0A165K7N4</accession>
<dbReference type="PANTHER" id="PTHR47447">
    <property type="entry name" value="OS03G0856100 PROTEIN"/>
    <property type="match status" value="1"/>
</dbReference>
<sequence>MSAALLHLKELAVLLCDHAATLPRSHRWQQPWASACRMLLERDLHGADRSLSVACRVSAWHLTTGLPHPNLYFAPNLALQSFLRAPRVPQSTAASVKQSLGSPFPRKFHPSTAVYAVRLSLQNNLAIMPGLQPRSARCRRMQHIHPPLHAADLATFTSDARRRAPADDSDPPQPKSPPSDSQSQDANVEDGHADTSATVSSLKDSDLYVSPAPPLPSDSPPQDHTPISHIDSQQTGREHQSLPKSRLGEALPGTDSKNVFAIPDGVARSTLPQTTQFGQPRGRSHDPVSSIAPVHGSASSQAQARAQHPNAALHGKLPFQLQAFKRQLMRPSPEQIRDQKVRRALLIRQRKDGRRIIDVTNRLELRNPGVASQSGALWLVWDEAVRAGLGARITITEEMRLAEWLEAYRPLGDTAALRNLRGQRIKKLLDRVEERTLGFRGQTPLQGYYLLYECLRIYQYSLLDDWHAVQTSLHDLLLRNGGVKEDLGEKSNLPIVNLIRFLLQDAVKYDNPLRVLEIVLDNFVWMEPAIRRYEEETWSIRGQWYHQSKYLQYAVDKAITMIARPVELLDDKLPLWNNQRLRRCARLLLQCSIRQNKPEIAYAIYLWQRRNQIYIPWHDLADLTDLLALRESYAEAEGVFRRLIDLLKKMYPKETKWKLKAVKTALRLAAHQGDVDAAETYYHELEDRCIVRKEHLRNIYFTPGEQALRMHAYAVAGRTEDLEAVFTSMFPPENREKSPRRGKPWPAHYSELILAYARRGDLESANKWLSEMTKAGYSPHQHIYNTILGELANRGDVDAVRSVLEQMRRANIERDHVTYLAVINLYATVKDPLRASQAFEQALQDGIRPNAQLFNRLLNAHVEAASWPGVIRLFDYVMNLPYRTLRLSISLCNILLKAYVMIGAPHYAVRGVFARLAEFGAIPNMPSYCLLVQSAVDSGRMAEADRIFRQMQSALNLKPSDPVNVYPLSMLVAGHLRRGEHEEARARYNEMIENDIQPSTTTFAAIIRSHASAETEDGLRIAEEFLKQVLDNPGERNRFTQPRNPADTLSYLFIPLMNAHAVVSDSSEVERVYAEFLEKGGISTISSLSILLLAYGRSGDTDAVVQVWEEIHKLGLQLLTHESVFHDAHTEDTLPGGTNANWLAYALSIYINSLSLAGRHTTIAETLALLRKEGFVFNANNWNHIAVAMMRAGEPERAFEVVERVILRYRAESERLMRNRDMHPESPLLPKQPKDEDAPEILNHPALGAKERQLRVFRTEQAVPYPGADIKGEDQIGSIEDLVHSLYILHQVSPAWHIWKPYPHMLQVLGAFLDPETRHEVDLGLSKDGASEEVLRRIYTNYPAAVAAVTEQQRRRQRRRPESPRE</sequence>
<dbReference type="PROSITE" id="PS51375">
    <property type="entry name" value="PPR"/>
    <property type="match status" value="5"/>
</dbReference>
<feature type="chain" id="PRO_5007860687" description="Pentacotripeptide-repeat region of PRORP domain-containing protein" evidence="7">
    <location>
        <begin position="17"/>
        <end position="1366"/>
    </location>
</feature>
<dbReference type="NCBIfam" id="TIGR00756">
    <property type="entry name" value="PPR"/>
    <property type="match status" value="2"/>
</dbReference>
<dbReference type="InterPro" id="IPR002885">
    <property type="entry name" value="PPR_rpt"/>
</dbReference>
<keyword evidence="2" id="KW-0677">Repeat</keyword>
<reference evidence="8 9" key="1">
    <citation type="journal article" date="2016" name="Mol. Biol. Evol.">
        <title>Comparative Genomics of Early-Diverging Mushroom-Forming Fungi Provides Insights into the Origins of Lignocellulose Decay Capabilities.</title>
        <authorList>
            <person name="Nagy L.G."/>
            <person name="Riley R."/>
            <person name="Tritt A."/>
            <person name="Adam C."/>
            <person name="Daum C."/>
            <person name="Floudas D."/>
            <person name="Sun H."/>
            <person name="Yadav J.S."/>
            <person name="Pangilinan J."/>
            <person name="Larsson K.H."/>
            <person name="Matsuura K."/>
            <person name="Barry K."/>
            <person name="Labutti K."/>
            <person name="Kuo R."/>
            <person name="Ohm R.A."/>
            <person name="Bhattacharya S.S."/>
            <person name="Shirouzu T."/>
            <person name="Yoshinaga Y."/>
            <person name="Martin F.M."/>
            <person name="Grigoriev I.V."/>
            <person name="Hibbett D.S."/>
        </authorList>
    </citation>
    <scope>NUCLEOTIDE SEQUENCE [LARGE SCALE GENOMIC DNA]</scope>
    <source>
        <strain evidence="8 9">HHB12733</strain>
    </source>
</reference>
<feature type="compositionally biased region" description="Low complexity" evidence="6">
    <location>
        <begin position="297"/>
        <end position="307"/>
    </location>
</feature>
<feature type="repeat" description="PPR" evidence="5">
    <location>
        <begin position="815"/>
        <end position="849"/>
    </location>
</feature>
<dbReference type="Pfam" id="PF13812">
    <property type="entry name" value="PPR_3"/>
    <property type="match status" value="2"/>
</dbReference>
<evidence type="ECO:0000256" key="3">
    <source>
        <dbReference type="ARBA" id="ARBA00044493"/>
    </source>
</evidence>
<feature type="repeat" description="PPR" evidence="5">
    <location>
        <begin position="964"/>
        <end position="998"/>
    </location>
</feature>
<dbReference type="OrthoDB" id="185373at2759"/>
<dbReference type="Proteomes" id="UP000076842">
    <property type="component" value="Unassembled WGS sequence"/>
</dbReference>
<dbReference type="InterPro" id="IPR011990">
    <property type="entry name" value="TPR-like_helical_dom_sf"/>
</dbReference>
<comment type="subunit">
    <text evidence="4">Binds to mitochondrial small subunit 15S rRNA.</text>
</comment>
<dbReference type="Gene3D" id="1.25.40.10">
    <property type="entry name" value="Tetratricopeptide repeat domain"/>
    <property type="match status" value="3"/>
</dbReference>
<gene>
    <name evidence="8" type="ORF">CALCODRAFT_445225</name>
</gene>
<evidence type="ECO:0000256" key="7">
    <source>
        <dbReference type="SAM" id="SignalP"/>
    </source>
</evidence>
<dbReference type="Pfam" id="PF01535">
    <property type="entry name" value="PPR"/>
    <property type="match status" value="1"/>
</dbReference>
<comment type="function">
    <text evidence="3">Regulates mitochondrial small subunit maturation by controlling 15S rRNA 5'-end processing. Localizes to the 5' precursor of the 15S rRNA in a position that is subsequently occupied by mS47 in the mature yeast mtSSU. Uses structure and sequence-specific RNA recognition, binding to a single-stranded region of the precursor and specifically recognizing bases -6 to -1. The exchange of Ccm1 for mS47 is coupled to the irreversible removal of precursor rRNA that is accompanied by conformational changes of the mitoribosomal proteins uS5m and mS26. These conformational changes signal completion of 5'-end rRNA processing through protection of the mature 5'-end of the 15S rRNA and stabilization of mS47. The removal of the 5' precursor together with the dissociation of Ccm1 may be catalyzed by the 5'-3' exoribonuclease Pet127. Involved in the specific removal of group I introns in mitochondrial encoded transcripts.</text>
</comment>
<proteinExistence type="inferred from homology"/>
<comment type="similarity">
    <text evidence="1">Belongs to the CCM1 family.</text>
</comment>
<organism evidence="8 9">
    <name type="scientific">Calocera cornea HHB12733</name>
    <dbReference type="NCBI Taxonomy" id="1353952"/>
    <lineage>
        <taxon>Eukaryota</taxon>
        <taxon>Fungi</taxon>
        <taxon>Dikarya</taxon>
        <taxon>Basidiomycota</taxon>
        <taxon>Agaricomycotina</taxon>
        <taxon>Dacrymycetes</taxon>
        <taxon>Dacrymycetales</taxon>
        <taxon>Dacrymycetaceae</taxon>
        <taxon>Calocera</taxon>
    </lineage>
</organism>
<dbReference type="EMBL" id="KV423914">
    <property type="protein sequence ID" value="KZT62788.1"/>
    <property type="molecule type" value="Genomic_DNA"/>
</dbReference>
<feature type="repeat" description="PPR" evidence="5">
    <location>
        <begin position="780"/>
        <end position="814"/>
    </location>
</feature>
<evidence type="ECO:0000256" key="5">
    <source>
        <dbReference type="PROSITE-ProRule" id="PRU00708"/>
    </source>
</evidence>
<dbReference type="PANTHER" id="PTHR47447:SF17">
    <property type="entry name" value="OS12G0638900 PROTEIN"/>
    <property type="match status" value="1"/>
</dbReference>
<feature type="repeat" description="PPR" evidence="5">
    <location>
        <begin position="1084"/>
        <end position="1118"/>
    </location>
</feature>
<feature type="repeat" description="PPR" evidence="5">
    <location>
        <begin position="745"/>
        <end position="779"/>
    </location>
</feature>
<evidence type="ECO:0000256" key="2">
    <source>
        <dbReference type="ARBA" id="ARBA00022737"/>
    </source>
</evidence>
<name>A0A165K7N4_9BASI</name>
<evidence type="ECO:0008006" key="10">
    <source>
        <dbReference type="Google" id="ProtNLM"/>
    </source>
</evidence>
<evidence type="ECO:0000313" key="8">
    <source>
        <dbReference type="EMBL" id="KZT62788.1"/>
    </source>
</evidence>
<evidence type="ECO:0000256" key="1">
    <source>
        <dbReference type="ARBA" id="ARBA00006192"/>
    </source>
</evidence>
<feature type="region of interest" description="Disordered" evidence="6">
    <location>
        <begin position="160"/>
        <end position="309"/>
    </location>
</feature>
<protein>
    <recommendedName>
        <fullName evidence="10">Pentacotripeptide-repeat region of PRORP domain-containing protein</fullName>
    </recommendedName>
</protein>
<keyword evidence="7" id="KW-0732">Signal</keyword>
<evidence type="ECO:0000313" key="9">
    <source>
        <dbReference type="Proteomes" id="UP000076842"/>
    </source>
</evidence>
<dbReference type="STRING" id="1353952.A0A165K7N4"/>
<evidence type="ECO:0000256" key="4">
    <source>
        <dbReference type="ARBA" id="ARBA00044511"/>
    </source>
</evidence>
<evidence type="ECO:0000256" key="6">
    <source>
        <dbReference type="SAM" id="MobiDB-lite"/>
    </source>
</evidence>
<feature type="signal peptide" evidence="7">
    <location>
        <begin position="1"/>
        <end position="16"/>
    </location>
</feature>